<keyword evidence="2 4" id="KW-0479">Metal-binding</keyword>
<gene>
    <name evidence="7" type="ORF">AJ80_00334</name>
</gene>
<dbReference type="InterPro" id="IPR051872">
    <property type="entry name" value="Cytochrome_b5/Flavoprotein_Rdt"/>
</dbReference>
<feature type="compositionally biased region" description="Polar residues" evidence="5">
    <location>
        <begin position="214"/>
        <end position="229"/>
    </location>
</feature>
<name>A0A2B7Z5F5_POLH7</name>
<keyword evidence="3 4" id="KW-0408">Iron</keyword>
<protein>
    <recommendedName>
        <fullName evidence="6">Cytochrome b5 heme-binding domain-containing protein</fullName>
    </recommendedName>
</protein>
<evidence type="ECO:0000259" key="6">
    <source>
        <dbReference type="PROSITE" id="PS50255"/>
    </source>
</evidence>
<evidence type="ECO:0000313" key="7">
    <source>
        <dbReference type="EMBL" id="PGH28077.1"/>
    </source>
</evidence>
<sequence>MGWLGLGVLIASVSFLCYKHPPFFWRFEALFRRAGASRRIITTSESQASTPAKGIEEKSERLRVEEPTTLTVECKQDDRQSPSEAGYEGSESAQSTPKTNPIAAIPTLNIPILKLENDTDTSKQKENAPSISFGNAPSSSTPFSPPTPVSVAPVPAASSANGKPNQSTLMAPPPLPAKPRNQPLSNARSLSSMPPPPRPLSSTPLRPPPSAASTLRTPPSRGLSSSTLSPMGLTSKPAKPSRQVMLEPGHSPLDWAALTANPSHNLRGANLPSHLIRVPPSLLKQYTGRKGRDAWTSYMGKVYNITPYLPFHPGGNGELLRGAGKDSEKLFKEIHPWVNWDGMLGECLVGILVGEHDAAAFDADGGGGGGLDDMD</sequence>
<feature type="compositionally biased region" description="Basic and acidic residues" evidence="5">
    <location>
        <begin position="54"/>
        <end position="66"/>
    </location>
</feature>
<organism evidence="7 8">
    <name type="scientific">Polytolypa hystricis (strain UAMH7299)</name>
    <dbReference type="NCBI Taxonomy" id="1447883"/>
    <lineage>
        <taxon>Eukaryota</taxon>
        <taxon>Fungi</taxon>
        <taxon>Dikarya</taxon>
        <taxon>Ascomycota</taxon>
        <taxon>Pezizomycotina</taxon>
        <taxon>Eurotiomycetes</taxon>
        <taxon>Eurotiomycetidae</taxon>
        <taxon>Onygenales</taxon>
        <taxon>Onygenales incertae sedis</taxon>
        <taxon>Polytolypa</taxon>
    </lineage>
</organism>
<keyword evidence="1 4" id="KW-0349">Heme</keyword>
<dbReference type="GO" id="GO:0046872">
    <property type="term" value="F:metal ion binding"/>
    <property type="evidence" value="ECO:0007669"/>
    <property type="project" value="UniProtKB-UniRule"/>
</dbReference>
<feature type="region of interest" description="Disordered" evidence="5">
    <location>
        <begin position="119"/>
        <end position="248"/>
    </location>
</feature>
<evidence type="ECO:0000256" key="3">
    <source>
        <dbReference type="ARBA" id="ARBA00023004"/>
    </source>
</evidence>
<feature type="compositionally biased region" description="Low complexity" evidence="5">
    <location>
        <begin position="149"/>
        <end position="160"/>
    </location>
</feature>
<proteinExistence type="inferred from homology"/>
<dbReference type="OrthoDB" id="432299at2759"/>
<dbReference type="InterPro" id="IPR001199">
    <property type="entry name" value="Cyt_B5-like_heme/steroid-bd"/>
</dbReference>
<comment type="similarity">
    <text evidence="4">Belongs to the cytochrome b5 family.</text>
</comment>
<evidence type="ECO:0000256" key="5">
    <source>
        <dbReference type="SAM" id="MobiDB-lite"/>
    </source>
</evidence>
<dbReference type="Gene3D" id="3.10.120.10">
    <property type="entry name" value="Cytochrome b5-like heme/steroid binding domain"/>
    <property type="match status" value="1"/>
</dbReference>
<dbReference type="PROSITE" id="PS00191">
    <property type="entry name" value="CYTOCHROME_B5_1"/>
    <property type="match status" value="1"/>
</dbReference>
<feature type="domain" description="Cytochrome b5 heme-binding" evidence="6">
    <location>
        <begin position="283"/>
        <end position="353"/>
    </location>
</feature>
<dbReference type="PROSITE" id="PS50255">
    <property type="entry name" value="CYTOCHROME_B5_2"/>
    <property type="match status" value="1"/>
</dbReference>
<dbReference type="GO" id="GO:0005737">
    <property type="term" value="C:cytoplasm"/>
    <property type="evidence" value="ECO:0007669"/>
    <property type="project" value="TreeGrafter"/>
</dbReference>
<dbReference type="Pfam" id="PF00173">
    <property type="entry name" value="Cyt-b5"/>
    <property type="match status" value="1"/>
</dbReference>
<keyword evidence="8" id="KW-1185">Reference proteome</keyword>
<dbReference type="SUPFAM" id="SSF55856">
    <property type="entry name" value="Cytochrome b5-like heme/steroid binding domain"/>
    <property type="match status" value="1"/>
</dbReference>
<evidence type="ECO:0000256" key="4">
    <source>
        <dbReference type="RuleBase" id="RU362121"/>
    </source>
</evidence>
<dbReference type="InterPro" id="IPR036400">
    <property type="entry name" value="Cyt_B5-like_heme/steroid_sf"/>
</dbReference>
<dbReference type="FunFam" id="3.10.120.10:FF:000001">
    <property type="entry name" value="Cytochrome b5 reductase 4"/>
    <property type="match status" value="1"/>
</dbReference>
<feature type="compositionally biased region" description="Pro residues" evidence="5">
    <location>
        <begin position="193"/>
        <end position="210"/>
    </location>
</feature>
<dbReference type="GO" id="GO:0020037">
    <property type="term" value="F:heme binding"/>
    <property type="evidence" value="ECO:0007669"/>
    <property type="project" value="UniProtKB-UniRule"/>
</dbReference>
<evidence type="ECO:0000256" key="2">
    <source>
        <dbReference type="ARBA" id="ARBA00022723"/>
    </source>
</evidence>
<reference evidence="7 8" key="1">
    <citation type="submission" date="2017-10" db="EMBL/GenBank/DDBJ databases">
        <title>Comparative genomics in systemic dimorphic fungi from Ajellomycetaceae.</title>
        <authorList>
            <person name="Munoz J.F."/>
            <person name="Mcewen J.G."/>
            <person name="Clay O.K."/>
            <person name="Cuomo C.A."/>
        </authorList>
    </citation>
    <scope>NUCLEOTIDE SEQUENCE [LARGE SCALE GENOMIC DNA]</scope>
    <source>
        <strain evidence="7 8">UAMH7299</strain>
    </source>
</reference>
<dbReference type="PANTHER" id="PTHR46237:SF1">
    <property type="entry name" value="CYTOCHROME B5 REDUCTASE 4"/>
    <property type="match status" value="1"/>
</dbReference>
<dbReference type="PANTHER" id="PTHR46237">
    <property type="entry name" value="CYTOCHROME B5 REDUCTASE 4 FAMILY MEMBER"/>
    <property type="match status" value="1"/>
</dbReference>
<accession>A0A2B7Z5F5</accession>
<dbReference type="AlphaFoldDB" id="A0A2B7Z5F5"/>
<evidence type="ECO:0000313" key="8">
    <source>
        <dbReference type="Proteomes" id="UP000224634"/>
    </source>
</evidence>
<dbReference type="EMBL" id="PDNA01000002">
    <property type="protein sequence ID" value="PGH28077.1"/>
    <property type="molecule type" value="Genomic_DNA"/>
</dbReference>
<dbReference type="Proteomes" id="UP000224634">
    <property type="component" value="Unassembled WGS sequence"/>
</dbReference>
<evidence type="ECO:0000256" key="1">
    <source>
        <dbReference type="ARBA" id="ARBA00022617"/>
    </source>
</evidence>
<dbReference type="STRING" id="1447883.A0A2B7Z5F5"/>
<comment type="caution">
    <text evidence="7">The sequence shown here is derived from an EMBL/GenBank/DDBJ whole genome shotgun (WGS) entry which is preliminary data.</text>
</comment>
<dbReference type="GO" id="GO:0004128">
    <property type="term" value="F:cytochrome-b5 reductase activity, acting on NAD(P)H"/>
    <property type="evidence" value="ECO:0007669"/>
    <property type="project" value="TreeGrafter"/>
</dbReference>
<dbReference type="SMART" id="SM01117">
    <property type="entry name" value="Cyt-b5"/>
    <property type="match status" value="1"/>
</dbReference>
<feature type="region of interest" description="Disordered" evidence="5">
    <location>
        <begin position="42"/>
        <end position="103"/>
    </location>
</feature>
<dbReference type="InterPro" id="IPR018506">
    <property type="entry name" value="Cyt_B5_heme-BS"/>
</dbReference>